<feature type="region of interest" description="Disordered" evidence="2">
    <location>
        <begin position="390"/>
        <end position="470"/>
    </location>
</feature>
<evidence type="ECO:0000256" key="1">
    <source>
        <dbReference type="ARBA" id="ARBA00022737"/>
    </source>
</evidence>
<organism evidence="3">
    <name type="scientific">Cyprideis torosa</name>
    <dbReference type="NCBI Taxonomy" id="163714"/>
    <lineage>
        <taxon>Eukaryota</taxon>
        <taxon>Metazoa</taxon>
        <taxon>Ecdysozoa</taxon>
        <taxon>Arthropoda</taxon>
        <taxon>Crustacea</taxon>
        <taxon>Oligostraca</taxon>
        <taxon>Ostracoda</taxon>
        <taxon>Podocopa</taxon>
        <taxon>Podocopida</taxon>
        <taxon>Cytherocopina</taxon>
        <taxon>Cytheroidea</taxon>
        <taxon>Cytherideidae</taxon>
        <taxon>Cyprideis</taxon>
    </lineage>
</organism>
<gene>
    <name evidence="3" type="ORF">CTOB1V02_LOCUS7509</name>
</gene>
<evidence type="ECO:0000313" key="3">
    <source>
        <dbReference type="EMBL" id="CAD7229640.1"/>
    </source>
</evidence>
<name>A0A7R8WER9_9CRUS</name>
<dbReference type="InterPro" id="IPR051860">
    <property type="entry name" value="Plasmodium_CSP_Invasion"/>
</dbReference>
<dbReference type="EMBL" id="OB662190">
    <property type="protein sequence ID" value="CAD7229640.1"/>
    <property type="molecule type" value="Genomic_DNA"/>
</dbReference>
<proteinExistence type="predicted"/>
<reference evidence="3" key="1">
    <citation type="submission" date="2020-11" db="EMBL/GenBank/DDBJ databases">
        <authorList>
            <person name="Tran Van P."/>
        </authorList>
    </citation>
    <scope>NUCLEOTIDE SEQUENCE</scope>
</reference>
<feature type="compositionally biased region" description="Polar residues" evidence="2">
    <location>
        <begin position="390"/>
        <end position="400"/>
    </location>
</feature>
<dbReference type="PANTHER" id="PTHR44826">
    <property type="entry name" value="SPORE COAT PROTEIN SP85"/>
    <property type="match status" value="1"/>
</dbReference>
<sequence>MIPRRKVLALVLGFLVLFSLFRSLLEYKGISDTAEHLDALLRRDHFPSWLHNYIEQHRGMLQRRMDENQYLVFRVSKDHRYVQGGLGNRMLGLFMAFFYAIATDRVFLIYWDKPYNITNLFRPATLDWNFQSVEVYNRSTKYSFIDQSFSRGNWNHPTSWPQFTAVAINPVDSLFKLEFQPKPIKEYFQRMNLQDTTMNFDHAYHALFKPTGELSESVAKLRKSAGLKVGEPFVSMHMRYGKYGNLSWSDPQRSHPNDTALVLSCARKVQANLSREMSPKTSQVPLVFFSDSSEMKEKVVKDNPDVRTTRIPRVSHTERTSNISVEDWRNTWAEFLLMSEARCTVKLGGPGNPQIESLLSSSHPSAKKSLLTSSHPSAKKFLLTSSHPSAKKSLLTSSHPSAKKSLLPSSHPSAKKSLLISSHPSAKKSLLTSSHPSAKKSLLTSSHPSAKKSLITPSHPSAKKSLITPSHPSGKKSLLTYSAHELVGWCTRTGWLVHPNWLVGAPDLVGWFREDGRLFVLTGNGITKHQIMDAPTSARSILPSSEHHGPGVVSVTTHEISLKKDLVLSAPTPPSSWMTHSIALHLRITRNTTGSILSSAPPRRAGTWCID</sequence>
<dbReference type="PANTHER" id="PTHR44826:SF3">
    <property type="entry name" value="SPORE COAT PROTEIN SP85"/>
    <property type="match status" value="1"/>
</dbReference>
<dbReference type="AlphaFoldDB" id="A0A7R8WER9"/>
<accession>A0A7R8WER9</accession>
<evidence type="ECO:0000256" key="2">
    <source>
        <dbReference type="SAM" id="MobiDB-lite"/>
    </source>
</evidence>
<dbReference type="OrthoDB" id="428346at2759"/>
<feature type="compositionally biased region" description="Polar residues" evidence="2">
    <location>
        <begin position="419"/>
        <end position="448"/>
    </location>
</feature>
<keyword evidence="1" id="KW-0677">Repeat</keyword>
<protein>
    <submittedName>
        <fullName evidence="3">Uncharacterized protein</fullName>
    </submittedName>
</protein>